<dbReference type="Pfam" id="PF16344">
    <property type="entry name" value="FecR_C"/>
    <property type="match status" value="1"/>
</dbReference>
<dbReference type="InterPro" id="IPR032508">
    <property type="entry name" value="FecR_C"/>
</dbReference>
<feature type="domain" description="Protein FecR C-terminal" evidence="3">
    <location>
        <begin position="348"/>
        <end position="415"/>
    </location>
</feature>
<dbReference type="EMBL" id="PGFG01000001">
    <property type="protein sequence ID" value="PJJ75713.1"/>
    <property type="molecule type" value="Genomic_DNA"/>
</dbReference>
<evidence type="ECO:0000259" key="2">
    <source>
        <dbReference type="Pfam" id="PF04773"/>
    </source>
</evidence>
<gene>
    <name evidence="4" type="ORF">BXY57_1298</name>
</gene>
<dbReference type="InterPro" id="IPR012373">
    <property type="entry name" value="Ferrdict_sens_TM"/>
</dbReference>
<dbReference type="InterPro" id="IPR006860">
    <property type="entry name" value="FecR"/>
</dbReference>
<dbReference type="GO" id="GO:0016989">
    <property type="term" value="F:sigma factor antagonist activity"/>
    <property type="evidence" value="ECO:0007669"/>
    <property type="project" value="TreeGrafter"/>
</dbReference>
<name>A0A2M9CV02_9BACT</name>
<reference evidence="4 5" key="1">
    <citation type="submission" date="2017-11" db="EMBL/GenBank/DDBJ databases">
        <title>Genomic Encyclopedia of Archaeal and Bacterial Type Strains, Phase II (KMG-II): From Individual Species to Whole Genera.</title>
        <authorList>
            <person name="Goeker M."/>
        </authorList>
    </citation>
    <scope>NUCLEOTIDE SEQUENCE [LARGE SCALE GENOMIC DNA]</scope>
    <source>
        <strain evidence="4 5">DSM 27268</strain>
    </source>
</reference>
<dbReference type="Gene3D" id="3.55.50.30">
    <property type="match status" value="1"/>
</dbReference>
<feature type="domain" description="FecR protein" evidence="2">
    <location>
        <begin position="187"/>
        <end position="273"/>
    </location>
</feature>
<organism evidence="4 5">
    <name type="scientific">Thermoflavifilum aggregans</name>
    <dbReference type="NCBI Taxonomy" id="454188"/>
    <lineage>
        <taxon>Bacteria</taxon>
        <taxon>Pseudomonadati</taxon>
        <taxon>Bacteroidota</taxon>
        <taxon>Chitinophagia</taxon>
        <taxon>Chitinophagales</taxon>
        <taxon>Chitinophagaceae</taxon>
        <taxon>Thermoflavifilum</taxon>
    </lineage>
</organism>
<evidence type="ECO:0000256" key="1">
    <source>
        <dbReference type="SAM" id="Coils"/>
    </source>
</evidence>
<evidence type="ECO:0000259" key="3">
    <source>
        <dbReference type="Pfam" id="PF16344"/>
    </source>
</evidence>
<dbReference type="AlphaFoldDB" id="A0A2M9CV02"/>
<evidence type="ECO:0000313" key="4">
    <source>
        <dbReference type="EMBL" id="PJJ75713.1"/>
    </source>
</evidence>
<keyword evidence="5" id="KW-1185">Reference proteome</keyword>
<evidence type="ECO:0000313" key="5">
    <source>
        <dbReference type="Proteomes" id="UP000230000"/>
    </source>
</evidence>
<keyword evidence="1" id="KW-0175">Coiled coil</keyword>
<proteinExistence type="predicted"/>
<dbReference type="Pfam" id="PF04773">
    <property type="entry name" value="FecR"/>
    <property type="match status" value="1"/>
</dbReference>
<dbReference type="Gene3D" id="2.60.120.1440">
    <property type="match status" value="1"/>
</dbReference>
<feature type="coiled-coil region" evidence="1">
    <location>
        <begin position="99"/>
        <end position="126"/>
    </location>
</feature>
<dbReference type="PANTHER" id="PTHR30273">
    <property type="entry name" value="PERIPLASMIC SIGNAL SENSOR AND SIGMA FACTOR ACTIVATOR FECR-RELATED"/>
    <property type="match status" value="1"/>
</dbReference>
<protein>
    <submittedName>
        <fullName evidence="4">FecR family protein</fullName>
    </submittedName>
</protein>
<sequence>MSRCLNSKPGNNFFLSVRNFFLFRVYSDGIHPIKSETIDDLTGIKVNESRLNELIIKYLNQTATAEELKELHTWLLAHPSFQLEMQLLEDYWQTDSLKNADLDQGYARLQEKIHQSERRSRSVSQAGNHASPFHEIRYLLLHPMKWVAAFLLLLLMAGGMYKFWRTHHNTDNQPPKSWEIVYDQPGMKSRLILPDSTEVWLNGDTRLYYSRQFGRETREVWLSGEAYFKVKHDPSKAFIIHTTKMNIRVLGTEFNVKCYPDDPLYETSLINGAILVTLKDRPEDRIILKPKEKLVIFNDQVLLQKHEGSQPVPPTLAEKPSSKLWVTDIHYFSSQDSVLIETGWIEGKLVFRDENFSELAKRFERWYGYHFRFMDDSVKQYHFTGIFEHETLEQALKALQIAEKFHFQIQNQDSTVVIY</sequence>
<dbReference type="Proteomes" id="UP000230000">
    <property type="component" value="Unassembled WGS sequence"/>
</dbReference>
<comment type="caution">
    <text evidence="4">The sequence shown here is derived from an EMBL/GenBank/DDBJ whole genome shotgun (WGS) entry which is preliminary data.</text>
</comment>
<accession>A0A2M9CV02</accession>
<dbReference type="OrthoDB" id="1523735at2"/>
<dbReference type="PANTHER" id="PTHR30273:SF2">
    <property type="entry name" value="PROTEIN FECR"/>
    <property type="match status" value="1"/>
</dbReference>